<organism evidence="9 10">
    <name type="scientific">Erwinia mallotivora</name>
    <dbReference type="NCBI Taxonomy" id="69222"/>
    <lineage>
        <taxon>Bacteria</taxon>
        <taxon>Pseudomonadati</taxon>
        <taxon>Pseudomonadota</taxon>
        <taxon>Gammaproteobacteria</taxon>
        <taxon>Enterobacterales</taxon>
        <taxon>Erwiniaceae</taxon>
        <taxon>Erwinia</taxon>
    </lineage>
</organism>
<dbReference type="RefSeq" id="WP_034937201.1">
    <property type="nucleotide sequence ID" value="NZ_JFHN01000045.1"/>
</dbReference>
<feature type="domain" description="Four-carbon acid sugar kinase nucleotide binding" evidence="8">
    <location>
        <begin position="258"/>
        <end position="424"/>
    </location>
</feature>
<dbReference type="STRING" id="69222.BG55_11005"/>
<dbReference type="Proteomes" id="UP000019918">
    <property type="component" value="Unassembled WGS sequence"/>
</dbReference>
<keyword evidence="4 9" id="KW-0418">Kinase</keyword>
<accession>A0A014PXI8</accession>
<evidence type="ECO:0000259" key="8">
    <source>
        <dbReference type="Pfam" id="PF17042"/>
    </source>
</evidence>
<keyword evidence="3" id="KW-0547">Nucleotide-binding</keyword>
<comment type="caution">
    <text evidence="9">The sequence shown here is derived from an EMBL/GenBank/DDBJ whole genome shotgun (WGS) entry which is preliminary data.</text>
</comment>
<dbReference type="Gene3D" id="3.40.980.20">
    <property type="entry name" value="Four-carbon acid sugar kinase, nucleotide binding domain"/>
    <property type="match status" value="1"/>
</dbReference>
<protein>
    <submittedName>
        <fullName evidence="9">Serine kinase</fullName>
    </submittedName>
</protein>
<evidence type="ECO:0000259" key="7">
    <source>
        <dbReference type="Pfam" id="PF07005"/>
    </source>
</evidence>
<dbReference type="SUPFAM" id="SSF142764">
    <property type="entry name" value="YgbK-like"/>
    <property type="match status" value="1"/>
</dbReference>
<dbReference type="PATRIC" id="fig|69222.5.peg.2289"/>
<dbReference type="Pfam" id="PF17042">
    <property type="entry name" value="NBD_C"/>
    <property type="match status" value="1"/>
</dbReference>
<keyword evidence="5" id="KW-0067">ATP-binding</keyword>
<dbReference type="GO" id="GO:0005524">
    <property type="term" value="F:ATP binding"/>
    <property type="evidence" value="ECO:0007669"/>
    <property type="project" value="UniProtKB-KW"/>
</dbReference>
<dbReference type="GO" id="GO:0016301">
    <property type="term" value="F:kinase activity"/>
    <property type="evidence" value="ECO:0007669"/>
    <property type="project" value="UniProtKB-KW"/>
</dbReference>
<dbReference type="AlphaFoldDB" id="A0A014PXI8"/>
<proteinExistence type="inferred from homology"/>
<dbReference type="Gene3D" id="3.40.50.10840">
    <property type="entry name" value="Putative sugar-binding, N-terminal domain"/>
    <property type="match status" value="1"/>
</dbReference>
<reference evidence="9 10" key="1">
    <citation type="submission" date="2014-02" db="EMBL/GenBank/DDBJ databases">
        <title>Draft genome of Erwinia mallotivora strain BT-MARDI, a papaya dieback pathogen.</title>
        <authorList>
            <person name="Redzuan R."/>
            <person name="Abu Bakar N."/>
            <person name="Badrun R."/>
            <person name="Mohd Raih M.F."/>
            <person name="Rozano L."/>
            <person name="Mat Amin N."/>
        </authorList>
    </citation>
    <scope>NUCLEOTIDE SEQUENCE [LARGE SCALE GENOMIC DNA]</scope>
    <source>
        <strain evidence="9 10">BT-MARDI</strain>
    </source>
</reference>
<evidence type="ECO:0000313" key="9">
    <source>
        <dbReference type="EMBL" id="EXU75662.1"/>
    </source>
</evidence>
<dbReference type="InterPro" id="IPR042213">
    <property type="entry name" value="NBD_C_sf"/>
</dbReference>
<evidence type="ECO:0000313" key="10">
    <source>
        <dbReference type="Proteomes" id="UP000019918"/>
    </source>
</evidence>
<name>A0A014PXI8_9GAMM</name>
<dbReference type="InterPro" id="IPR037051">
    <property type="entry name" value="4-carb_acid_sugar_kinase_N_sf"/>
</dbReference>
<dbReference type="NCBIfam" id="NF047819">
    <property type="entry name" value="ThrnKinDtnkGamma"/>
    <property type="match status" value="1"/>
</dbReference>
<comment type="similarity">
    <text evidence="1">Belongs to the four-carbon acid sugar kinase family.</text>
</comment>
<evidence type="ECO:0000256" key="3">
    <source>
        <dbReference type="ARBA" id="ARBA00022741"/>
    </source>
</evidence>
<keyword evidence="6" id="KW-0119">Carbohydrate metabolism</keyword>
<feature type="domain" description="Four-carbon acid sugar kinase N-terminal" evidence="7">
    <location>
        <begin position="11"/>
        <end position="233"/>
    </location>
</feature>
<dbReference type="EMBL" id="JFHN01000045">
    <property type="protein sequence ID" value="EXU75662.1"/>
    <property type="molecule type" value="Genomic_DNA"/>
</dbReference>
<dbReference type="InterPro" id="IPR010737">
    <property type="entry name" value="4-carb_acid_sugar_kinase_N"/>
</dbReference>
<keyword evidence="10" id="KW-1185">Reference proteome</keyword>
<evidence type="ECO:0000256" key="2">
    <source>
        <dbReference type="ARBA" id="ARBA00022679"/>
    </source>
</evidence>
<sequence>MTPLQWKEPVLAVADDFTGANDAGSAMAGAGARVNVLFNASAETDGLEADVWVINTDSRACTADEAAQRTRQAVARQAELARNGWIFKKIDSTLRGNPGAEVEAALLASTAPAALVVPAVPKLGRITRQGVCYIDGHRLTETEYASDPKTPVSEDCVLARLQQQSALKGGLLPLEVVRQQDLTAHLAAAIADGQRLIVLDAEQPSDLQHIVQAAAALAVRPLLVGAAGLSDALSAHLAGEGQRAALRPAPVSVRPAVLAVTGSMSEVGSRQIARLQQHFSLCLIDISVRQILSASADEGLWQQQAVTALQRGQHCVIRTCQQASQRHDIAALCQQYGLSRRQLGEQICTFLAGLTRAVLAEVQPAGLYLSGGDVAIAVASGLGANGFCVAGQVADCVPWGQLLNGKNDLLVLTKAGGFGDDNTLVEVFRFIEEKAGE</sequence>
<keyword evidence="2" id="KW-0808">Transferase</keyword>
<evidence type="ECO:0000256" key="4">
    <source>
        <dbReference type="ARBA" id="ARBA00022777"/>
    </source>
</evidence>
<gene>
    <name evidence="9" type="ORF">BG55_11005</name>
</gene>
<dbReference type="Pfam" id="PF07005">
    <property type="entry name" value="SBD_N"/>
    <property type="match status" value="1"/>
</dbReference>
<dbReference type="InterPro" id="IPR031475">
    <property type="entry name" value="NBD_C"/>
</dbReference>
<evidence type="ECO:0000256" key="6">
    <source>
        <dbReference type="ARBA" id="ARBA00023277"/>
    </source>
</evidence>
<dbReference type="OrthoDB" id="191465at2"/>
<evidence type="ECO:0000256" key="5">
    <source>
        <dbReference type="ARBA" id="ARBA00022840"/>
    </source>
</evidence>
<evidence type="ECO:0000256" key="1">
    <source>
        <dbReference type="ARBA" id="ARBA00005715"/>
    </source>
</evidence>